<dbReference type="Proteomes" id="UP000326287">
    <property type="component" value="Chromosome"/>
</dbReference>
<dbReference type="RefSeq" id="WP_152660799.1">
    <property type="nucleotide sequence ID" value="NZ_CP036422.1"/>
</dbReference>
<proteinExistence type="predicted"/>
<dbReference type="InterPro" id="IPR036412">
    <property type="entry name" value="HAD-like_sf"/>
</dbReference>
<dbReference type="InterPro" id="IPR023214">
    <property type="entry name" value="HAD_sf"/>
</dbReference>
<keyword evidence="2" id="KW-1185">Reference proteome</keyword>
<dbReference type="Gene3D" id="3.40.50.1000">
    <property type="entry name" value="HAD superfamily/HAD-like"/>
    <property type="match status" value="1"/>
</dbReference>
<dbReference type="Gene3D" id="1.10.150.400">
    <property type="match status" value="1"/>
</dbReference>
<protein>
    <recommendedName>
        <fullName evidence="3">HAD family hydrolase</fullName>
    </recommendedName>
</protein>
<dbReference type="KEGG" id="halc:EY643_02905"/>
<name>A0A5P9NFV9_9GAMM</name>
<evidence type="ECO:0008006" key="3">
    <source>
        <dbReference type="Google" id="ProtNLM"/>
    </source>
</evidence>
<dbReference type="OrthoDB" id="9816564at2"/>
<evidence type="ECO:0000313" key="1">
    <source>
        <dbReference type="EMBL" id="QFU74687.1"/>
    </source>
</evidence>
<accession>A0A5P9NFV9</accession>
<organism evidence="1 2">
    <name type="scientific">Halioglobus maricola</name>
    <dbReference type="NCBI Taxonomy" id="2601894"/>
    <lineage>
        <taxon>Bacteria</taxon>
        <taxon>Pseudomonadati</taxon>
        <taxon>Pseudomonadota</taxon>
        <taxon>Gammaproteobacteria</taxon>
        <taxon>Cellvibrionales</taxon>
        <taxon>Halieaceae</taxon>
        <taxon>Halioglobus</taxon>
    </lineage>
</organism>
<dbReference type="EMBL" id="CP036422">
    <property type="protein sequence ID" value="QFU74687.1"/>
    <property type="molecule type" value="Genomic_DNA"/>
</dbReference>
<dbReference type="SUPFAM" id="SSF56784">
    <property type="entry name" value="HAD-like"/>
    <property type="match status" value="1"/>
</dbReference>
<reference evidence="1 2" key="1">
    <citation type="submission" date="2019-02" db="EMBL/GenBank/DDBJ databases">
        <authorList>
            <person name="Li S.-H."/>
        </authorList>
    </citation>
    <scope>NUCLEOTIDE SEQUENCE [LARGE SCALE GENOMIC DNA]</scope>
    <source>
        <strain evidence="1 2">IMCC14385</strain>
    </source>
</reference>
<sequence length="683" mass="77172">MLQRIVFAIERYLARDDTPEGKAIYSYDVFDTCVCRPYLEPQDLFYDLARNYAAESASEWHAGDINRLAQLRIEAEKQVRRANIHGRDITLGDIYVQLGSLSSAEIDCESLRELEIELEIASAYPICRASRQLSAARNGAKVIFASDMYLPEASIRAILLKCHLIEDGQALYVSNRFDKNKVTTALYHEIASREGVETGDIIHCGDNFFSDVHRARRAGLSARWVRWIQPNRYEIAAARGAERSQRNAVGLNRCVRLQLASSEADAVLCPQQFIYSVAAPFLTAFVAWVMRRARLDRTRRLYFVSRDGQILYKIACSLSQLFPDIEVEYLYGSRQAWFASSILACDESDTYWAYLEGMHLCPEAILERLGLTWQEAEVHLPHELASRRGEQLSQCELSELKECIHAGGLRPIVLWRAGELRSQVVKYLRQQGLFDGARWALVDVGWELNTQAALRRICFGEGFAGEVRGYYLGLFASHVRSQHAGKFSAYFAEDGSEADGVHSGSWLFDSQSRVVLEHLLTLADHGSVSGYCYLEHWEAVTGLPPDRKYLDYVSAYHEGVVRYVETLKSTSGHWQDDDAFMEVANRAFEKFMADPDPVDARIVAWLSVNIEQSHDSRYAKPLAHPLGLGDLGAMVASDLMPGRSSYKGQTHCWLAGSAAISSSPIRLLFKLLRHTRRRLHCSN</sequence>
<gene>
    <name evidence="1" type="ORF">EY643_02905</name>
</gene>
<dbReference type="AlphaFoldDB" id="A0A5P9NFV9"/>
<evidence type="ECO:0000313" key="2">
    <source>
        <dbReference type="Proteomes" id="UP000326287"/>
    </source>
</evidence>